<name>A0A645AMF0_9ZZZZ</name>
<feature type="region of interest" description="Disordered" evidence="1">
    <location>
        <begin position="131"/>
        <end position="155"/>
    </location>
</feature>
<accession>A0A645AMF0</accession>
<proteinExistence type="predicted"/>
<dbReference type="AlphaFoldDB" id="A0A645AMF0"/>
<protein>
    <submittedName>
        <fullName evidence="2">Uncharacterized protein</fullName>
    </submittedName>
</protein>
<evidence type="ECO:0000313" key="2">
    <source>
        <dbReference type="EMBL" id="MPM50804.1"/>
    </source>
</evidence>
<evidence type="ECO:0000256" key="1">
    <source>
        <dbReference type="SAM" id="MobiDB-lite"/>
    </source>
</evidence>
<reference evidence="2" key="1">
    <citation type="submission" date="2019-08" db="EMBL/GenBank/DDBJ databases">
        <authorList>
            <person name="Kucharzyk K."/>
            <person name="Murdoch R.W."/>
            <person name="Higgins S."/>
            <person name="Loffler F."/>
        </authorList>
    </citation>
    <scope>NUCLEOTIDE SEQUENCE</scope>
</reference>
<sequence length="180" mass="19695">MDEFAHTYFFASDSRRCLPGASLPVVWRRRILHSHVLELHEGPDDCPSESGPGRDAGFVPVLPRRAGVGFLPPVFSRGNHSHLGEPFQGALPGRPPSVRRSASHEGSGEYGGKISALFQRKHDNCHHSVVGGNSGPLVPRQGKASRVDQAGGHRRPDYVADSFKVRIAGRRNLQQQDIKL</sequence>
<organism evidence="2">
    <name type="scientific">bioreactor metagenome</name>
    <dbReference type="NCBI Taxonomy" id="1076179"/>
    <lineage>
        <taxon>unclassified sequences</taxon>
        <taxon>metagenomes</taxon>
        <taxon>ecological metagenomes</taxon>
    </lineage>
</organism>
<gene>
    <name evidence="2" type="ORF">SDC9_97547</name>
</gene>
<dbReference type="EMBL" id="VSSQ01013134">
    <property type="protein sequence ID" value="MPM50804.1"/>
    <property type="molecule type" value="Genomic_DNA"/>
</dbReference>
<comment type="caution">
    <text evidence="2">The sequence shown here is derived from an EMBL/GenBank/DDBJ whole genome shotgun (WGS) entry which is preliminary data.</text>
</comment>
<feature type="region of interest" description="Disordered" evidence="1">
    <location>
        <begin position="81"/>
        <end position="111"/>
    </location>
</feature>